<dbReference type="EC" id="1.1.1.133" evidence="3 6"/>
<dbReference type="Proteomes" id="UP000190121">
    <property type="component" value="Unassembled WGS sequence"/>
</dbReference>
<dbReference type="RefSeq" id="WP_078737089.1">
    <property type="nucleotide sequence ID" value="NZ_FUXE01000011.1"/>
</dbReference>
<feature type="domain" description="RmlD-like substrate binding" evidence="7">
    <location>
        <begin position="8"/>
        <end position="302"/>
    </location>
</feature>
<dbReference type="CDD" id="cd05254">
    <property type="entry name" value="dTDP_HR_like_SDR_e"/>
    <property type="match status" value="1"/>
</dbReference>
<dbReference type="SUPFAM" id="SSF51735">
    <property type="entry name" value="NAD(P)-binding Rossmann-fold domains"/>
    <property type="match status" value="1"/>
</dbReference>
<comment type="function">
    <text evidence="6">Catalyzes the reduction of dTDP-6-deoxy-L-lyxo-4-hexulose to yield dTDP-L-rhamnose.</text>
</comment>
<sequence length="308" mass="35070">MQVKKALLVLLGANGQLGRSFRQYFLTQSDENIDLYSVTRKECDFEKKEDVDRLFSQLDATIQSKSYTACILINTVAYTQVDQAELDEKRAMQLNAHLVGRLAQEVSKREWGLIHISTDYVFDGEKSLPYEPEDLPHPLSVYGKSKYEGELSLLSNASFGKALIIRTSWLYSPYGKNFLKTILRLAHTQREIKVVADQYGAPTYAPHLAEYIMLSCDKFLKFGSFHSTIEHFCDQGKTSWYDFAKEIISEASLEKECKVIPIATVDYPTLASRPPHSLLAVRSDISPKYPWQTGVKKCIQEISSMRDI</sequence>
<dbReference type="Gene3D" id="3.40.50.720">
    <property type="entry name" value="NAD(P)-binding Rossmann-like Domain"/>
    <property type="match status" value="1"/>
</dbReference>
<evidence type="ECO:0000256" key="1">
    <source>
        <dbReference type="ARBA" id="ARBA00004781"/>
    </source>
</evidence>
<dbReference type="Pfam" id="PF04321">
    <property type="entry name" value="RmlD_sub_bind"/>
    <property type="match status" value="1"/>
</dbReference>
<reference evidence="9" key="1">
    <citation type="submission" date="2017-02" db="EMBL/GenBank/DDBJ databases">
        <authorList>
            <person name="Varghese N."/>
            <person name="Submissions S."/>
        </authorList>
    </citation>
    <scope>NUCLEOTIDE SEQUENCE [LARGE SCALE GENOMIC DNA]</scope>
    <source>
        <strain evidence="9">ATCC 51356</strain>
    </source>
</reference>
<evidence type="ECO:0000256" key="6">
    <source>
        <dbReference type="RuleBase" id="RU364082"/>
    </source>
</evidence>
<accession>A0A1T4NP60</accession>
<organism evidence="8 9">
    <name type="scientific">Porphyromonas circumdentaria</name>
    <dbReference type="NCBI Taxonomy" id="29524"/>
    <lineage>
        <taxon>Bacteria</taxon>
        <taxon>Pseudomonadati</taxon>
        <taxon>Bacteroidota</taxon>
        <taxon>Bacteroidia</taxon>
        <taxon>Bacteroidales</taxon>
        <taxon>Porphyromonadaceae</taxon>
        <taxon>Porphyromonas</taxon>
    </lineage>
</organism>
<name>A0A1T4NP60_9PORP</name>
<evidence type="ECO:0000313" key="9">
    <source>
        <dbReference type="Proteomes" id="UP000190121"/>
    </source>
</evidence>
<keyword evidence="6" id="KW-0560">Oxidoreductase</keyword>
<evidence type="ECO:0000259" key="7">
    <source>
        <dbReference type="Pfam" id="PF04321"/>
    </source>
</evidence>
<evidence type="ECO:0000313" key="8">
    <source>
        <dbReference type="EMBL" id="SJZ80826.1"/>
    </source>
</evidence>
<dbReference type="InterPro" id="IPR029903">
    <property type="entry name" value="RmlD-like-bd"/>
</dbReference>
<evidence type="ECO:0000256" key="3">
    <source>
        <dbReference type="ARBA" id="ARBA00012929"/>
    </source>
</evidence>
<dbReference type="GO" id="GO:0019305">
    <property type="term" value="P:dTDP-rhamnose biosynthetic process"/>
    <property type="evidence" value="ECO:0007669"/>
    <property type="project" value="UniProtKB-UniPathway"/>
</dbReference>
<gene>
    <name evidence="8" type="ORF">SAMN02745171_01174</name>
</gene>
<comment type="catalytic activity">
    <reaction evidence="5">
        <text>dTDP-beta-L-rhamnose + NADP(+) = dTDP-4-dehydro-beta-L-rhamnose + NADPH + H(+)</text>
        <dbReference type="Rhea" id="RHEA:21796"/>
        <dbReference type="ChEBI" id="CHEBI:15378"/>
        <dbReference type="ChEBI" id="CHEBI:57510"/>
        <dbReference type="ChEBI" id="CHEBI:57783"/>
        <dbReference type="ChEBI" id="CHEBI:58349"/>
        <dbReference type="ChEBI" id="CHEBI:62830"/>
        <dbReference type="EC" id="1.1.1.133"/>
    </reaction>
</comment>
<dbReference type="Gene3D" id="3.90.25.10">
    <property type="entry name" value="UDP-galactose 4-epimerase, domain 1"/>
    <property type="match status" value="1"/>
</dbReference>
<dbReference type="EMBL" id="FUXE01000011">
    <property type="protein sequence ID" value="SJZ80826.1"/>
    <property type="molecule type" value="Genomic_DNA"/>
</dbReference>
<comment type="similarity">
    <text evidence="2 6">Belongs to the dTDP-4-dehydrorhamnose reductase family.</text>
</comment>
<dbReference type="InterPro" id="IPR005913">
    <property type="entry name" value="dTDP_dehydrorham_reduct"/>
</dbReference>
<protein>
    <recommendedName>
        <fullName evidence="4 6">dTDP-4-dehydrorhamnose reductase</fullName>
        <ecNumber evidence="3 6">1.1.1.133</ecNumber>
    </recommendedName>
</protein>
<dbReference type="AlphaFoldDB" id="A0A1T4NP60"/>
<dbReference type="PANTHER" id="PTHR10491">
    <property type="entry name" value="DTDP-4-DEHYDRORHAMNOSE REDUCTASE"/>
    <property type="match status" value="1"/>
</dbReference>
<evidence type="ECO:0000256" key="5">
    <source>
        <dbReference type="ARBA" id="ARBA00048200"/>
    </source>
</evidence>
<dbReference type="UniPathway" id="UPA00124"/>
<evidence type="ECO:0000256" key="2">
    <source>
        <dbReference type="ARBA" id="ARBA00010944"/>
    </source>
</evidence>
<dbReference type="PANTHER" id="PTHR10491:SF4">
    <property type="entry name" value="METHIONINE ADENOSYLTRANSFERASE 2 SUBUNIT BETA"/>
    <property type="match status" value="1"/>
</dbReference>
<dbReference type="NCBIfam" id="TIGR01214">
    <property type="entry name" value="rmlD"/>
    <property type="match status" value="1"/>
</dbReference>
<dbReference type="InterPro" id="IPR036291">
    <property type="entry name" value="NAD(P)-bd_dom_sf"/>
</dbReference>
<dbReference type="OrthoDB" id="9803892at2"/>
<proteinExistence type="inferred from homology"/>
<dbReference type="STRING" id="29524.SAMN02745171_01174"/>
<comment type="pathway">
    <text evidence="1 6">Carbohydrate biosynthesis; dTDP-L-rhamnose biosynthesis.</text>
</comment>
<dbReference type="GO" id="GO:0008831">
    <property type="term" value="F:dTDP-4-dehydrorhamnose reductase activity"/>
    <property type="evidence" value="ECO:0007669"/>
    <property type="project" value="UniProtKB-EC"/>
</dbReference>
<keyword evidence="9" id="KW-1185">Reference proteome</keyword>
<evidence type="ECO:0000256" key="4">
    <source>
        <dbReference type="ARBA" id="ARBA00017099"/>
    </source>
</evidence>
<keyword evidence="6" id="KW-0521">NADP</keyword>